<feature type="region of interest" description="Disordered" evidence="1">
    <location>
        <begin position="1"/>
        <end position="22"/>
    </location>
</feature>
<evidence type="ECO:0000313" key="2">
    <source>
        <dbReference type="EMBL" id="JAC71551.1"/>
    </source>
</evidence>
<evidence type="ECO:0000256" key="1">
    <source>
        <dbReference type="SAM" id="MobiDB-lite"/>
    </source>
</evidence>
<accession>A0A061RLZ3</accession>
<sequence length="51" mass="5604">MQFVTSRVVQSSHNRTRSTERESGLLADSGILKVGGVAIQNGDPFRLVLFE</sequence>
<protein>
    <submittedName>
        <fullName evidence="2">Uncharacterized protein</fullName>
    </submittedName>
</protein>
<gene>
    <name evidence="2" type="ORF">TSPGSL018_1641</name>
</gene>
<dbReference type="EMBL" id="GBEZ01014529">
    <property type="protein sequence ID" value="JAC71551.1"/>
    <property type="molecule type" value="Transcribed_RNA"/>
</dbReference>
<feature type="compositionally biased region" description="Polar residues" evidence="1">
    <location>
        <begin position="1"/>
        <end position="13"/>
    </location>
</feature>
<reference evidence="2" key="1">
    <citation type="submission" date="2014-05" db="EMBL/GenBank/DDBJ databases">
        <title>The transcriptome of the halophilic microalga Tetraselmis sp. GSL018 isolated from the Great Salt Lake, Utah.</title>
        <authorList>
            <person name="Jinkerson R.E."/>
            <person name="D'Adamo S."/>
            <person name="Posewitz M.C."/>
        </authorList>
    </citation>
    <scope>NUCLEOTIDE SEQUENCE</scope>
    <source>
        <strain evidence="2">GSL018</strain>
    </source>
</reference>
<organism evidence="2">
    <name type="scientific">Tetraselmis sp. GSL018</name>
    <dbReference type="NCBI Taxonomy" id="582737"/>
    <lineage>
        <taxon>Eukaryota</taxon>
        <taxon>Viridiplantae</taxon>
        <taxon>Chlorophyta</taxon>
        <taxon>core chlorophytes</taxon>
        <taxon>Chlorodendrophyceae</taxon>
        <taxon>Chlorodendrales</taxon>
        <taxon>Chlorodendraceae</taxon>
        <taxon>Tetraselmis</taxon>
    </lineage>
</organism>
<proteinExistence type="predicted"/>
<name>A0A061RLZ3_9CHLO</name>
<dbReference type="AlphaFoldDB" id="A0A061RLZ3"/>